<organism evidence="1 2">
    <name type="scientific">Ixodes persulcatus</name>
    <name type="common">Taiga tick</name>
    <dbReference type="NCBI Taxonomy" id="34615"/>
    <lineage>
        <taxon>Eukaryota</taxon>
        <taxon>Metazoa</taxon>
        <taxon>Ecdysozoa</taxon>
        <taxon>Arthropoda</taxon>
        <taxon>Chelicerata</taxon>
        <taxon>Arachnida</taxon>
        <taxon>Acari</taxon>
        <taxon>Parasitiformes</taxon>
        <taxon>Ixodida</taxon>
        <taxon>Ixodoidea</taxon>
        <taxon>Ixodidae</taxon>
        <taxon>Ixodinae</taxon>
        <taxon>Ixodes</taxon>
    </lineage>
</organism>
<evidence type="ECO:0000313" key="1">
    <source>
        <dbReference type="EMBL" id="KAG0435356.1"/>
    </source>
</evidence>
<gene>
    <name evidence="1" type="ORF">HPB47_018537</name>
</gene>
<evidence type="ECO:0000313" key="2">
    <source>
        <dbReference type="Proteomes" id="UP000805193"/>
    </source>
</evidence>
<reference evidence="1 2" key="1">
    <citation type="journal article" date="2020" name="Cell">
        <title>Large-Scale Comparative Analyses of Tick Genomes Elucidate Their Genetic Diversity and Vector Capacities.</title>
        <authorList>
            <consortium name="Tick Genome and Microbiome Consortium (TIGMIC)"/>
            <person name="Jia N."/>
            <person name="Wang J."/>
            <person name="Shi W."/>
            <person name="Du L."/>
            <person name="Sun Y."/>
            <person name="Zhan W."/>
            <person name="Jiang J.F."/>
            <person name="Wang Q."/>
            <person name="Zhang B."/>
            <person name="Ji P."/>
            <person name="Bell-Sakyi L."/>
            <person name="Cui X.M."/>
            <person name="Yuan T.T."/>
            <person name="Jiang B.G."/>
            <person name="Yang W.F."/>
            <person name="Lam T.T."/>
            <person name="Chang Q.C."/>
            <person name="Ding S.J."/>
            <person name="Wang X.J."/>
            <person name="Zhu J.G."/>
            <person name="Ruan X.D."/>
            <person name="Zhao L."/>
            <person name="Wei J.T."/>
            <person name="Ye R.Z."/>
            <person name="Que T.C."/>
            <person name="Du C.H."/>
            <person name="Zhou Y.H."/>
            <person name="Cheng J.X."/>
            <person name="Dai P.F."/>
            <person name="Guo W.B."/>
            <person name="Han X.H."/>
            <person name="Huang E.J."/>
            <person name="Li L.F."/>
            <person name="Wei W."/>
            <person name="Gao Y.C."/>
            <person name="Liu J.Z."/>
            <person name="Shao H.Z."/>
            <person name="Wang X."/>
            <person name="Wang C.C."/>
            <person name="Yang T.C."/>
            <person name="Huo Q.B."/>
            <person name="Li W."/>
            <person name="Chen H.Y."/>
            <person name="Chen S.E."/>
            <person name="Zhou L.G."/>
            <person name="Ni X.B."/>
            <person name="Tian J.H."/>
            <person name="Sheng Y."/>
            <person name="Liu T."/>
            <person name="Pan Y.S."/>
            <person name="Xia L.Y."/>
            <person name="Li J."/>
            <person name="Zhao F."/>
            <person name="Cao W.C."/>
        </authorList>
    </citation>
    <scope>NUCLEOTIDE SEQUENCE [LARGE SCALE GENOMIC DNA]</scope>
    <source>
        <strain evidence="1">Iper-2018</strain>
    </source>
</reference>
<name>A0AC60QKH0_IXOPE</name>
<accession>A0AC60QKH0</accession>
<protein>
    <submittedName>
        <fullName evidence="1">Uncharacterized protein</fullName>
    </submittedName>
</protein>
<proteinExistence type="predicted"/>
<sequence>MKPNSAARVWSRICNCRLESRSCRDVLAEFLGTLILTLIGDSVLASLTASRLGYFGIAAGPLGWGLAVYLGVIVAGGVSGGHLNPAVTLGLASAGKFKWAKVLPYIAAQYLGAFTAAGLIFLLYQDALYKVDGGMRVVYGPNATASVFSCFPAPEVRTLTCLLDQVVSTSVLLVSICAIVDPKNMAVLKGHQPLLIGFAVAACMYAFSYNCGNPLNPARDFAPRIFTAMAGWGSEVFSIRGYNWFWVPVVGPHVGGVVGVWIYKFAVENHWGTDAAAVTGNRPEEEHDGEGKRRLLRQDTHHIEADIAS</sequence>
<keyword evidence="2" id="KW-1185">Reference proteome</keyword>
<dbReference type="EMBL" id="JABSTQ010007697">
    <property type="protein sequence ID" value="KAG0435356.1"/>
    <property type="molecule type" value="Genomic_DNA"/>
</dbReference>
<dbReference type="Proteomes" id="UP000805193">
    <property type="component" value="Unassembled WGS sequence"/>
</dbReference>
<comment type="caution">
    <text evidence="1">The sequence shown here is derived from an EMBL/GenBank/DDBJ whole genome shotgun (WGS) entry which is preliminary data.</text>
</comment>